<proteinExistence type="inferred from homology"/>
<sequence>MAQRRMFSLRIVDTDLFLDMPISTQLLYFHLAMRADDDGFVSNPKKIMRLINCSDDDMKILILKKFIIPFESGVCVIKDWKVHNNIQKDRYRKTQYHNEMSTLKLDENGSYQICIQDEYNLDTQVRLGKDRLDFNEEETTLMVEVDDDTIMNYRDCISKKVSDKELEILANIQKSVGKDILNKAIIIAAMKNAKNLDYIVTIVNDWSEKGLKTIEQVNLYLSKWVTINRKAKESRIKQIKERSEYKSYGNKGTFNNFEQRTYDFDKLEKQLLGWE</sequence>
<evidence type="ECO:0000256" key="1">
    <source>
        <dbReference type="ARBA" id="ARBA00093462"/>
    </source>
</evidence>
<dbReference type="Proteomes" id="UP001623661">
    <property type="component" value="Unassembled WGS sequence"/>
</dbReference>
<feature type="domain" description="DnaB/C C-terminal" evidence="2">
    <location>
        <begin position="157"/>
        <end position="220"/>
    </location>
</feature>
<dbReference type="NCBIfam" id="TIGR01446">
    <property type="entry name" value="DnaD_dom"/>
    <property type="match status" value="1"/>
</dbReference>
<dbReference type="RefSeq" id="WP_406765874.1">
    <property type="nucleotide sequence ID" value="NZ_JBJHZY010000003.1"/>
</dbReference>
<accession>A0ABW8TW37</accession>
<organism evidence="3 4">
    <name type="scientific">Candidatus Clostridium radicumherbarum</name>
    <dbReference type="NCBI Taxonomy" id="3381662"/>
    <lineage>
        <taxon>Bacteria</taxon>
        <taxon>Bacillati</taxon>
        <taxon>Bacillota</taxon>
        <taxon>Clostridia</taxon>
        <taxon>Eubacteriales</taxon>
        <taxon>Clostridiaceae</taxon>
        <taxon>Clostridium</taxon>
    </lineage>
</organism>
<evidence type="ECO:0000259" key="2">
    <source>
        <dbReference type="Pfam" id="PF07261"/>
    </source>
</evidence>
<dbReference type="InterPro" id="IPR034829">
    <property type="entry name" value="DnaD-like_sf"/>
</dbReference>
<reference evidence="3 4" key="1">
    <citation type="submission" date="2024-11" db="EMBL/GenBank/DDBJ databases">
        <authorList>
            <person name="Heng Y.C."/>
            <person name="Lim A.C.H."/>
            <person name="Lee J.K.Y."/>
            <person name="Kittelmann S."/>
        </authorList>
    </citation>
    <scope>NUCLEOTIDE SEQUENCE [LARGE SCALE GENOMIC DNA]</scope>
    <source>
        <strain evidence="3 4">WILCCON 0202</strain>
    </source>
</reference>
<comment type="caution">
    <text evidence="3">The sequence shown here is derived from an EMBL/GenBank/DDBJ whole genome shotgun (WGS) entry which is preliminary data.</text>
</comment>
<gene>
    <name evidence="3" type="ORF">ACJDUH_14245</name>
</gene>
<protein>
    <submittedName>
        <fullName evidence="3">DnaD domain protein</fullName>
    </submittedName>
</protein>
<dbReference type="Pfam" id="PF07261">
    <property type="entry name" value="DnaB_2"/>
    <property type="match status" value="1"/>
</dbReference>
<name>A0ABW8TW37_9CLOT</name>
<comment type="similarity">
    <text evidence="1">Belongs to the DnaB/DnaD family.</text>
</comment>
<evidence type="ECO:0000313" key="4">
    <source>
        <dbReference type="Proteomes" id="UP001623661"/>
    </source>
</evidence>
<dbReference type="EMBL" id="JBJHZY010000003">
    <property type="protein sequence ID" value="MFL0269245.1"/>
    <property type="molecule type" value="Genomic_DNA"/>
</dbReference>
<dbReference type="PANTHER" id="PTHR37293:SF5">
    <property type="entry name" value="DNA REPLICATION PROTEIN"/>
    <property type="match status" value="1"/>
</dbReference>
<dbReference type="PANTHER" id="PTHR37293">
    <property type="entry name" value="PHAGE REPLICATION PROTEIN-RELATED"/>
    <property type="match status" value="1"/>
</dbReference>
<dbReference type="InterPro" id="IPR053162">
    <property type="entry name" value="DnaD"/>
</dbReference>
<dbReference type="InterPro" id="IPR006343">
    <property type="entry name" value="DnaB/C_C"/>
</dbReference>
<keyword evidence="4" id="KW-1185">Reference proteome</keyword>
<dbReference type="SUPFAM" id="SSF158499">
    <property type="entry name" value="DnaD domain-like"/>
    <property type="match status" value="1"/>
</dbReference>
<evidence type="ECO:0000313" key="3">
    <source>
        <dbReference type="EMBL" id="MFL0269245.1"/>
    </source>
</evidence>
<dbReference type="Gene3D" id="1.10.10.630">
    <property type="entry name" value="DnaD domain-like"/>
    <property type="match status" value="1"/>
</dbReference>